<evidence type="ECO:0000313" key="1">
    <source>
        <dbReference type="EMBL" id="CBJ12521.1"/>
    </source>
</evidence>
<dbReference type="eggNOG" id="ENOG5031F6C">
    <property type="taxonomic scope" value="Bacteria"/>
</dbReference>
<accession>D3HJD2</accession>
<dbReference type="HOGENOM" id="CLU_2167821_0_0_6"/>
<protein>
    <submittedName>
        <fullName evidence="1">Uncharacterized protein</fullName>
    </submittedName>
</protein>
<dbReference type="Proteomes" id="UP000001060">
    <property type="component" value="Chromosome"/>
</dbReference>
<organism evidence="1 2">
    <name type="scientific">Legionella longbeachae serogroup 1 (strain NSW150)</name>
    <dbReference type="NCBI Taxonomy" id="661367"/>
    <lineage>
        <taxon>Bacteria</taxon>
        <taxon>Pseudomonadati</taxon>
        <taxon>Pseudomonadota</taxon>
        <taxon>Gammaproteobacteria</taxon>
        <taxon>Legionellales</taxon>
        <taxon>Legionellaceae</taxon>
        <taxon>Legionella</taxon>
    </lineage>
</organism>
<dbReference type="GeneID" id="40926346"/>
<keyword evidence="2" id="KW-1185">Reference proteome</keyword>
<proteinExistence type="predicted"/>
<gene>
    <name evidence="1" type="ordered locus">LLO_2131</name>
</gene>
<sequence length="110" mass="12568">MINKVLIVTPNSEFDENEKRILAQFIQSQLHQGIRNWKKDTVYTDDQGNMIFFHHDVIQIDRKSALDKKTNLPRQGIRLRFSTETSLGKGGFGEVVTYPGVIAIHNNSVV</sequence>
<dbReference type="EMBL" id="FN650140">
    <property type="protein sequence ID" value="CBJ12521.1"/>
    <property type="molecule type" value="Genomic_DNA"/>
</dbReference>
<reference evidence="1 2" key="1">
    <citation type="journal article" date="2010" name="PLoS Genet.">
        <title>Analysis of the Legionella longbeachae genome and transcriptome uncovers unique strategies to cause Legionnaires' disease.</title>
        <authorList>
            <person name="Cazalet C."/>
            <person name="Gomez-Valero L."/>
            <person name="Rusniok C."/>
            <person name="Lomma M."/>
            <person name="Dervins-Ravault D."/>
            <person name="Newton H."/>
            <person name="Sansom F."/>
            <person name="Jarraud S."/>
            <person name="Zidane N."/>
            <person name="Ma L."/>
            <person name="Bouchier C."/>
            <person name="Etienne J."/>
            <person name="Hartland E."/>
            <person name="Buchrieser C."/>
        </authorList>
    </citation>
    <scope>NUCLEOTIDE SEQUENCE [LARGE SCALE GENOMIC DNA]</scope>
    <source>
        <strain evidence="1 2">NSW150</strain>
    </source>
</reference>
<dbReference type="KEGG" id="llo:LLO_2131"/>
<dbReference type="AlphaFoldDB" id="D3HJD2"/>
<name>D3HJD2_LEGLN</name>
<evidence type="ECO:0000313" key="2">
    <source>
        <dbReference type="Proteomes" id="UP000001060"/>
    </source>
</evidence>
<dbReference type="RefSeq" id="WP_003636538.1">
    <property type="nucleotide sequence ID" value="NC_013861.1"/>
</dbReference>